<proteinExistence type="predicted"/>
<evidence type="ECO:0000313" key="1">
    <source>
        <dbReference type="EMBL" id="KAF6408695.1"/>
    </source>
</evidence>
<comment type="caution">
    <text evidence="1">The sequence shown here is derived from an EMBL/GenBank/DDBJ whole genome shotgun (WGS) entry which is preliminary data.</text>
</comment>
<reference evidence="1 2" key="1">
    <citation type="journal article" date="2020" name="Nature">
        <title>Six reference-quality genomes reveal evolution of bat adaptations.</title>
        <authorList>
            <person name="Jebb D."/>
            <person name="Huang Z."/>
            <person name="Pippel M."/>
            <person name="Hughes G.M."/>
            <person name="Lavrichenko K."/>
            <person name="Devanna P."/>
            <person name="Winkler S."/>
            <person name="Jermiin L.S."/>
            <person name="Skirmuntt E.C."/>
            <person name="Katzourakis A."/>
            <person name="Burkitt-Gray L."/>
            <person name="Ray D.A."/>
            <person name="Sullivan K.A.M."/>
            <person name="Roscito J.G."/>
            <person name="Kirilenko B.M."/>
            <person name="Davalos L.M."/>
            <person name="Corthals A.P."/>
            <person name="Power M.L."/>
            <person name="Jones G."/>
            <person name="Ransome R.D."/>
            <person name="Dechmann D.K.N."/>
            <person name="Locatelli A.G."/>
            <person name="Puechmaille S.J."/>
            <person name="Fedrigo O."/>
            <person name="Jarvis E.D."/>
            <person name="Hiller M."/>
            <person name="Vernes S.C."/>
            <person name="Myers E.W."/>
            <person name="Teeling E.C."/>
        </authorList>
    </citation>
    <scope>NUCLEOTIDE SEQUENCE [LARGE SCALE GENOMIC DNA]</scope>
    <source>
        <strain evidence="1">MMolMol1</strain>
        <tissue evidence="1">Muscle</tissue>
    </source>
</reference>
<sequence>MGAGLVARGGVARVNGHPAGQAKPYSMVLVLSRAPDKTCHIFYASGHRISSSTKEHSLRFMRKPLYYFVKTPSFKHTNANPHHPPKEFVYCFKRYLKQTLKNTDLTLNKHLESGTMLSTSYTMTSKIS</sequence>
<organism evidence="1 2">
    <name type="scientific">Molossus molossus</name>
    <name type="common">Pallas' mastiff bat</name>
    <name type="synonym">Vespertilio molossus</name>
    <dbReference type="NCBI Taxonomy" id="27622"/>
    <lineage>
        <taxon>Eukaryota</taxon>
        <taxon>Metazoa</taxon>
        <taxon>Chordata</taxon>
        <taxon>Craniata</taxon>
        <taxon>Vertebrata</taxon>
        <taxon>Euteleostomi</taxon>
        <taxon>Mammalia</taxon>
        <taxon>Eutheria</taxon>
        <taxon>Laurasiatheria</taxon>
        <taxon>Chiroptera</taxon>
        <taxon>Yangochiroptera</taxon>
        <taxon>Molossidae</taxon>
        <taxon>Molossus</taxon>
    </lineage>
</organism>
<accession>A0A7J8CCV1</accession>
<dbReference type="Proteomes" id="UP000550707">
    <property type="component" value="Unassembled WGS sequence"/>
</dbReference>
<evidence type="ECO:0000313" key="2">
    <source>
        <dbReference type="Proteomes" id="UP000550707"/>
    </source>
</evidence>
<keyword evidence="2" id="KW-1185">Reference proteome</keyword>
<gene>
    <name evidence="1" type="ORF">HJG59_020105</name>
</gene>
<dbReference type="AlphaFoldDB" id="A0A7J8CCV1"/>
<name>A0A7J8CCV1_MOLMO</name>
<protein>
    <submittedName>
        <fullName evidence="1">Zinc finger protein 583</fullName>
    </submittedName>
</protein>
<dbReference type="EMBL" id="JACASF010000021">
    <property type="protein sequence ID" value="KAF6408695.1"/>
    <property type="molecule type" value="Genomic_DNA"/>
</dbReference>
<dbReference type="InParanoid" id="A0A7J8CCV1"/>